<dbReference type="PANTHER" id="PTHR46498">
    <property type="entry name" value="GTP-BINDING PROTEIN 8"/>
    <property type="match status" value="1"/>
</dbReference>
<evidence type="ECO:0000256" key="4">
    <source>
        <dbReference type="ARBA" id="ARBA00023134"/>
    </source>
</evidence>
<evidence type="ECO:0000256" key="2">
    <source>
        <dbReference type="ARBA" id="ARBA00022741"/>
    </source>
</evidence>
<dbReference type="Proteomes" id="UP000094336">
    <property type="component" value="Unassembled WGS sequence"/>
</dbReference>
<sequence>MLGKCAIPLRTGCFIRCNSASPSRTSVSVLAALINTPEEAPIAKPKPKASPTPKIPPKKPITAEFLNQIYRNKLVPRVSSVQRGNTNAFFNQGSIDLEWSVTSVRDIPSEVVKNMEREMYAKQEKQRELVEVKDPNAIERELDAKYNANKHDLTVTATSAIPTKFKTGIELRFLSKLPEILLLGSTNAGKSTLFNNLFSPLERTRSLAEFAYTSSRLNYTKTLNCFNVGNLIRVVDTPGYGVKAALSQGRAVMGYLQEREECKRVYLVISAPDGFKKTDMMVINMLQDLCLPFELVLTKVDKLIAANHNNIEKVTAQLDRMFEEVEFSTWGIQPDVFFVNSLVNKHVEKRGGVQALRCGIMSACGLDGMALKPFKYKRREGV</sequence>
<keyword evidence="2" id="KW-0547">Nucleotide-binding</keyword>
<dbReference type="OrthoDB" id="391988at2759"/>
<organism evidence="6 7">
    <name type="scientific">Babjeviella inositovora NRRL Y-12698</name>
    <dbReference type="NCBI Taxonomy" id="984486"/>
    <lineage>
        <taxon>Eukaryota</taxon>
        <taxon>Fungi</taxon>
        <taxon>Dikarya</taxon>
        <taxon>Ascomycota</taxon>
        <taxon>Saccharomycotina</taxon>
        <taxon>Pichiomycetes</taxon>
        <taxon>Serinales incertae sedis</taxon>
        <taxon>Babjeviella</taxon>
    </lineage>
</organism>
<dbReference type="PROSITE" id="PS51706">
    <property type="entry name" value="G_ENGB"/>
    <property type="match status" value="1"/>
</dbReference>
<name>A0A1E3QUB9_9ASCO</name>
<dbReference type="InterPro" id="IPR052279">
    <property type="entry name" value="EngB_GTPase"/>
</dbReference>
<accession>A0A1E3QUB9</accession>
<gene>
    <name evidence="6" type="ORF">BABINDRAFT_160653</name>
</gene>
<protein>
    <recommendedName>
        <fullName evidence="5">EngB-type G domain-containing protein</fullName>
    </recommendedName>
</protein>
<keyword evidence="7" id="KW-1185">Reference proteome</keyword>
<evidence type="ECO:0000313" key="6">
    <source>
        <dbReference type="EMBL" id="ODQ81285.1"/>
    </source>
</evidence>
<keyword evidence="3" id="KW-0460">Magnesium</keyword>
<dbReference type="STRING" id="984486.A0A1E3QUB9"/>
<evidence type="ECO:0000256" key="1">
    <source>
        <dbReference type="ARBA" id="ARBA00022723"/>
    </source>
</evidence>
<keyword evidence="4" id="KW-0342">GTP-binding</keyword>
<evidence type="ECO:0000259" key="5">
    <source>
        <dbReference type="PROSITE" id="PS51706"/>
    </source>
</evidence>
<evidence type="ECO:0000256" key="3">
    <source>
        <dbReference type="ARBA" id="ARBA00022842"/>
    </source>
</evidence>
<dbReference type="InterPro" id="IPR006073">
    <property type="entry name" value="GTP-bd"/>
</dbReference>
<dbReference type="Gene3D" id="3.40.50.300">
    <property type="entry name" value="P-loop containing nucleotide triphosphate hydrolases"/>
    <property type="match status" value="1"/>
</dbReference>
<dbReference type="EMBL" id="KV454428">
    <property type="protein sequence ID" value="ODQ81285.1"/>
    <property type="molecule type" value="Genomic_DNA"/>
</dbReference>
<feature type="domain" description="EngB-type G" evidence="5">
    <location>
        <begin position="176"/>
        <end position="349"/>
    </location>
</feature>
<dbReference type="GO" id="GO:0005739">
    <property type="term" value="C:mitochondrion"/>
    <property type="evidence" value="ECO:0007669"/>
    <property type="project" value="TreeGrafter"/>
</dbReference>
<dbReference type="PANTHER" id="PTHR46498:SF1">
    <property type="entry name" value="GTP-BINDING PROTEIN 8"/>
    <property type="match status" value="1"/>
</dbReference>
<dbReference type="InterPro" id="IPR027417">
    <property type="entry name" value="P-loop_NTPase"/>
</dbReference>
<reference evidence="7" key="1">
    <citation type="submission" date="2016-05" db="EMBL/GenBank/DDBJ databases">
        <title>Comparative genomics of biotechnologically important yeasts.</title>
        <authorList>
            <consortium name="DOE Joint Genome Institute"/>
            <person name="Riley R."/>
            <person name="Haridas S."/>
            <person name="Wolfe K.H."/>
            <person name="Lopes M.R."/>
            <person name="Hittinger C.T."/>
            <person name="Goker M."/>
            <person name="Salamov A."/>
            <person name="Wisecaver J."/>
            <person name="Long T.M."/>
            <person name="Aerts A.L."/>
            <person name="Barry K."/>
            <person name="Choi C."/>
            <person name="Clum A."/>
            <person name="Coughlan A.Y."/>
            <person name="Deshpande S."/>
            <person name="Douglass A.P."/>
            <person name="Hanson S.J."/>
            <person name="Klenk H.-P."/>
            <person name="Labutti K."/>
            <person name="Lapidus A."/>
            <person name="Lindquist E."/>
            <person name="Lipzen A."/>
            <person name="Meier-Kolthoff J.P."/>
            <person name="Ohm R.A."/>
            <person name="Otillar R.P."/>
            <person name="Pangilinan J."/>
            <person name="Peng Y."/>
            <person name="Rokas A."/>
            <person name="Rosa C.A."/>
            <person name="Scheuner C."/>
            <person name="Sibirny A.A."/>
            <person name="Slot J.C."/>
            <person name="Stielow J.B."/>
            <person name="Sun H."/>
            <person name="Kurtzman C.P."/>
            <person name="Blackwell M."/>
            <person name="Grigoriev I.V."/>
            <person name="Jeffries T.W."/>
        </authorList>
    </citation>
    <scope>NUCLEOTIDE SEQUENCE [LARGE SCALE GENOMIC DNA]</scope>
    <source>
        <strain evidence="7">NRRL Y-12698</strain>
    </source>
</reference>
<dbReference type="GeneID" id="30146217"/>
<keyword evidence="1" id="KW-0479">Metal-binding</keyword>
<dbReference type="RefSeq" id="XP_018986613.1">
    <property type="nucleotide sequence ID" value="XM_019128364.1"/>
</dbReference>
<dbReference type="SUPFAM" id="SSF52540">
    <property type="entry name" value="P-loop containing nucleoside triphosphate hydrolases"/>
    <property type="match status" value="1"/>
</dbReference>
<evidence type="ECO:0000313" key="7">
    <source>
        <dbReference type="Proteomes" id="UP000094336"/>
    </source>
</evidence>
<dbReference type="InterPro" id="IPR030393">
    <property type="entry name" value="G_ENGB_dom"/>
</dbReference>
<dbReference type="Pfam" id="PF01926">
    <property type="entry name" value="MMR_HSR1"/>
    <property type="match status" value="1"/>
</dbReference>
<dbReference type="GO" id="GO:0046872">
    <property type="term" value="F:metal ion binding"/>
    <property type="evidence" value="ECO:0007669"/>
    <property type="project" value="UniProtKB-KW"/>
</dbReference>
<dbReference type="AlphaFoldDB" id="A0A1E3QUB9"/>
<proteinExistence type="predicted"/>
<dbReference type="GO" id="GO:0005525">
    <property type="term" value="F:GTP binding"/>
    <property type="evidence" value="ECO:0007669"/>
    <property type="project" value="UniProtKB-KW"/>
</dbReference>